<evidence type="ECO:0000313" key="1">
    <source>
        <dbReference type="EMBL" id="QDU59475.1"/>
    </source>
</evidence>
<name>A0A518AXM2_9BACT</name>
<reference evidence="1 2" key="1">
    <citation type="submission" date="2019-02" db="EMBL/GenBank/DDBJ databases">
        <title>Deep-cultivation of Planctomycetes and their phenomic and genomic characterization uncovers novel biology.</title>
        <authorList>
            <person name="Wiegand S."/>
            <person name="Jogler M."/>
            <person name="Boedeker C."/>
            <person name="Pinto D."/>
            <person name="Vollmers J."/>
            <person name="Rivas-Marin E."/>
            <person name="Kohn T."/>
            <person name="Peeters S.H."/>
            <person name="Heuer A."/>
            <person name="Rast P."/>
            <person name="Oberbeckmann S."/>
            <person name="Bunk B."/>
            <person name="Jeske O."/>
            <person name="Meyerdierks A."/>
            <person name="Storesund J.E."/>
            <person name="Kallscheuer N."/>
            <person name="Luecker S."/>
            <person name="Lage O.M."/>
            <person name="Pohl T."/>
            <person name="Merkel B.J."/>
            <person name="Hornburger P."/>
            <person name="Mueller R.-W."/>
            <person name="Bruemmer F."/>
            <person name="Labrenz M."/>
            <person name="Spormann A.M."/>
            <person name="Op den Camp H."/>
            <person name="Overmann J."/>
            <person name="Amann R."/>
            <person name="Jetten M.S.M."/>
            <person name="Mascher T."/>
            <person name="Medema M.H."/>
            <person name="Devos D.P."/>
            <person name="Kaster A.-K."/>
            <person name="Ovreas L."/>
            <person name="Rohde M."/>
            <person name="Galperin M.Y."/>
            <person name="Jogler C."/>
        </authorList>
    </citation>
    <scope>NUCLEOTIDE SEQUENCE [LARGE SCALE GENOMIC DNA]</scope>
    <source>
        <strain evidence="1 2">Pan216</strain>
    </source>
</reference>
<protein>
    <submittedName>
        <fullName evidence="1">Uncharacterized protein</fullName>
    </submittedName>
</protein>
<evidence type="ECO:0000313" key="2">
    <source>
        <dbReference type="Proteomes" id="UP000317093"/>
    </source>
</evidence>
<sequence length="102" mass="11729">MIHYTCDLCGKQMASNDKDRHVIHIEIRPADSKWELTEEDIDEDNLAKVSQLIKQAEGKGTDPYDDPTPIRIRYDSCPTCKEKFLKNPFNCKPVAKVTFSEN</sequence>
<dbReference type="Proteomes" id="UP000317093">
    <property type="component" value="Chromosome"/>
</dbReference>
<dbReference type="RefSeq" id="WP_145253810.1">
    <property type="nucleotide sequence ID" value="NZ_CP036279.1"/>
</dbReference>
<dbReference type="OrthoDB" id="285275at2"/>
<organism evidence="1 2">
    <name type="scientific">Kolteria novifilia</name>
    <dbReference type="NCBI Taxonomy" id="2527975"/>
    <lineage>
        <taxon>Bacteria</taxon>
        <taxon>Pseudomonadati</taxon>
        <taxon>Planctomycetota</taxon>
        <taxon>Planctomycetia</taxon>
        <taxon>Kolteriales</taxon>
        <taxon>Kolteriaceae</taxon>
        <taxon>Kolteria</taxon>
    </lineage>
</organism>
<dbReference type="AlphaFoldDB" id="A0A518AXM2"/>
<accession>A0A518AXM2</accession>
<dbReference type="EMBL" id="CP036279">
    <property type="protein sequence ID" value="QDU59475.1"/>
    <property type="molecule type" value="Genomic_DNA"/>
</dbReference>
<gene>
    <name evidence="1" type="ORF">Pan216_03030</name>
</gene>
<keyword evidence="2" id="KW-1185">Reference proteome</keyword>
<proteinExistence type="predicted"/>
<dbReference type="KEGG" id="knv:Pan216_03030"/>